<evidence type="ECO:0000256" key="4">
    <source>
        <dbReference type="ARBA" id="ARBA00023163"/>
    </source>
</evidence>
<evidence type="ECO:0000259" key="7">
    <source>
        <dbReference type="PROSITE" id="PS50048"/>
    </source>
</evidence>
<dbReference type="Proteomes" id="UP000326289">
    <property type="component" value="Unassembled WGS sequence"/>
</dbReference>
<feature type="compositionally biased region" description="Pro residues" evidence="6">
    <location>
        <begin position="154"/>
        <end position="165"/>
    </location>
</feature>
<name>A0A5N6IR83_9EURO</name>
<dbReference type="GO" id="GO:0009893">
    <property type="term" value="P:positive regulation of metabolic process"/>
    <property type="evidence" value="ECO:0007669"/>
    <property type="project" value="UniProtKB-ARBA"/>
</dbReference>
<dbReference type="Pfam" id="PF00172">
    <property type="entry name" value="Zn_clus"/>
    <property type="match status" value="1"/>
</dbReference>
<dbReference type="InterPro" id="IPR036864">
    <property type="entry name" value="Zn2-C6_fun-type_DNA-bd_sf"/>
</dbReference>
<dbReference type="InterPro" id="IPR021858">
    <property type="entry name" value="Fun_TF"/>
</dbReference>
<organism evidence="8 9">
    <name type="scientific">Aspergillus minisclerotigenes</name>
    <dbReference type="NCBI Taxonomy" id="656917"/>
    <lineage>
        <taxon>Eukaryota</taxon>
        <taxon>Fungi</taxon>
        <taxon>Dikarya</taxon>
        <taxon>Ascomycota</taxon>
        <taxon>Pezizomycotina</taxon>
        <taxon>Eurotiomycetes</taxon>
        <taxon>Eurotiomycetidae</taxon>
        <taxon>Eurotiales</taxon>
        <taxon>Aspergillaceae</taxon>
        <taxon>Aspergillus</taxon>
        <taxon>Aspergillus subgen. Circumdati</taxon>
    </lineage>
</organism>
<accession>A0A5N6IR83</accession>
<dbReference type="AlphaFoldDB" id="A0A5N6IR83"/>
<keyword evidence="5" id="KW-0539">Nucleus</keyword>
<evidence type="ECO:0000256" key="2">
    <source>
        <dbReference type="ARBA" id="ARBA00023015"/>
    </source>
</evidence>
<evidence type="ECO:0000256" key="5">
    <source>
        <dbReference type="ARBA" id="ARBA00023242"/>
    </source>
</evidence>
<feature type="region of interest" description="Disordered" evidence="6">
    <location>
        <begin position="1"/>
        <end position="36"/>
    </location>
</feature>
<dbReference type="PANTHER" id="PTHR37534:SF12">
    <property type="entry name" value="ZN(2)-C6 FUNGAL-TYPE DOMAIN-CONTAINING PROTEIN"/>
    <property type="match status" value="1"/>
</dbReference>
<evidence type="ECO:0000313" key="8">
    <source>
        <dbReference type="EMBL" id="KAB8268908.1"/>
    </source>
</evidence>
<evidence type="ECO:0000313" key="9">
    <source>
        <dbReference type="Proteomes" id="UP000326289"/>
    </source>
</evidence>
<evidence type="ECO:0000256" key="6">
    <source>
        <dbReference type="SAM" id="MobiDB-lite"/>
    </source>
</evidence>
<evidence type="ECO:0000256" key="3">
    <source>
        <dbReference type="ARBA" id="ARBA00023125"/>
    </source>
</evidence>
<feature type="compositionally biased region" description="Low complexity" evidence="6">
    <location>
        <begin position="135"/>
        <end position="151"/>
    </location>
</feature>
<dbReference type="Pfam" id="PF11951">
    <property type="entry name" value="Fungal_trans_2"/>
    <property type="match status" value="1"/>
</dbReference>
<keyword evidence="3" id="KW-0238">DNA-binding</keyword>
<dbReference type="EMBL" id="ML732857">
    <property type="protein sequence ID" value="KAB8268908.1"/>
    <property type="molecule type" value="Genomic_DNA"/>
</dbReference>
<dbReference type="GO" id="GO:0003677">
    <property type="term" value="F:DNA binding"/>
    <property type="evidence" value="ECO:0007669"/>
    <property type="project" value="UniProtKB-KW"/>
</dbReference>
<evidence type="ECO:0000256" key="1">
    <source>
        <dbReference type="ARBA" id="ARBA00004123"/>
    </source>
</evidence>
<gene>
    <name evidence="8" type="ORF">BDV30DRAFT_217555</name>
</gene>
<feature type="compositionally biased region" description="Basic residues" evidence="6">
    <location>
        <begin position="26"/>
        <end position="36"/>
    </location>
</feature>
<comment type="subcellular location">
    <subcellularLocation>
        <location evidence="1">Nucleus</location>
    </subcellularLocation>
</comment>
<keyword evidence="9" id="KW-1185">Reference proteome</keyword>
<protein>
    <submittedName>
        <fullName evidence="8">Fungal-specific transcription factor domain-containing protein</fullName>
    </submittedName>
</protein>
<dbReference type="GO" id="GO:0000981">
    <property type="term" value="F:DNA-binding transcription factor activity, RNA polymerase II-specific"/>
    <property type="evidence" value="ECO:0007669"/>
    <property type="project" value="InterPro"/>
</dbReference>
<dbReference type="PROSITE" id="PS50048">
    <property type="entry name" value="ZN2_CY6_FUNGAL_2"/>
    <property type="match status" value="1"/>
</dbReference>
<feature type="compositionally biased region" description="Polar residues" evidence="6">
    <location>
        <begin position="1"/>
        <end position="14"/>
    </location>
</feature>
<feature type="domain" description="Zn(2)-C6 fungal-type" evidence="7">
    <location>
        <begin position="40"/>
        <end position="70"/>
    </location>
</feature>
<keyword evidence="2" id="KW-0805">Transcription regulation</keyword>
<dbReference type="GO" id="GO:0005634">
    <property type="term" value="C:nucleus"/>
    <property type="evidence" value="ECO:0007669"/>
    <property type="project" value="UniProtKB-SubCell"/>
</dbReference>
<dbReference type="PANTHER" id="PTHR37534">
    <property type="entry name" value="TRANSCRIPTIONAL ACTIVATOR PROTEIN UGA3"/>
    <property type="match status" value="1"/>
</dbReference>
<dbReference type="SMART" id="SM00066">
    <property type="entry name" value="GAL4"/>
    <property type="match status" value="1"/>
</dbReference>
<feature type="region of interest" description="Disordered" evidence="6">
    <location>
        <begin position="120"/>
        <end position="165"/>
    </location>
</feature>
<dbReference type="InterPro" id="IPR001138">
    <property type="entry name" value="Zn2Cys6_DnaBD"/>
</dbReference>
<dbReference type="SUPFAM" id="SSF57701">
    <property type="entry name" value="Zn2/Cys6 DNA-binding domain"/>
    <property type="match status" value="1"/>
</dbReference>
<reference evidence="8 9" key="1">
    <citation type="submission" date="2019-04" db="EMBL/GenBank/DDBJ databases">
        <title>Fungal friends and foes A comparative genomics study of 23 Aspergillus species from section Flavi.</title>
        <authorList>
            <consortium name="DOE Joint Genome Institute"/>
            <person name="Kjaerbolling I."/>
            <person name="Vesth T.C."/>
            <person name="Frisvad J.C."/>
            <person name="Nybo J.L."/>
            <person name="Theobald S."/>
            <person name="Kildgaard S."/>
            <person name="Petersen T.I."/>
            <person name="Kuo A."/>
            <person name="Sato A."/>
            <person name="Lyhne E.K."/>
            <person name="Kogle M.E."/>
            <person name="Wiebenga A."/>
            <person name="Kun R.S."/>
            <person name="Lubbers R.J."/>
            <person name="Makela M.R."/>
            <person name="Barry K."/>
            <person name="Chovatia M."/>
            <person name="Clum A."/>
            <person name="Daum C."/>
            <person name="Haridas S."/>
            <person name="He G."/>
            <person name="LaButti K."/>
            <person name="Lipzen A."/>
            <person name="Mondo S."/>
            <person name="Pangilinan J."/>
            <person name="Riley R."/>
            <person name="Salamov A."/>
            <person name="Simmons B.A."/>
            <person name="Magnuson J.K."/>
            <person name="Henrissat B."/>
            <person name="Mortensen U.H."/>
            <person name="Larsen T.O."/>
            <person name="De vries R.P."/>
            <person name="Grigoriev I.V."/>
            <person name="Machida M."/>
            <person name="Baker S.E."/>
            <person name="Andersen M.R."/>
        </authorList>
    </citation>
    <scope>NUCLEOTIDE SEQUENCE [LARGE SCALE GENOMIC DNA]</scope>
    <source>
        <strain evidence="8 9">CBS 117635</strain>
    </source>
</reference>
<dbReference type="Gene3D" id="4.10.240.10">
    <property type="entry name" value="Zn(2)-C6 fungal-type DNA-binding domain"/>
    <property type="match status" value="1"/>
</dbReference>
<dbReference type="PROSITE" id="PS00463">
    <property type="entry name" value="ZN2_CY6_FUNGAL_1"/>
    <property type="match status" value="1"/>
</dbReference>
<sequence length="728" mass="81996">MSSTASRITQANSTGAGRANEGGRGRSSRRPASHRRSRSGCYTCRLRRKKCDETHPICGSCGSLRLNCEYNKPEWWPDMDYRQVERDRIKEMIRETKIMEKQARLQGELDKLVPRTATRYDFSAPPEHDNSSAGPSSQHLPTLPSPSQLLSGMTPPPSQPMPYMPPQVTTSVSYPQGINVQTEQRTLVHDSAAPASFNTMAPQQPYVQQPNMQQQYAQQPYAQQTNVQQFNMQQPYAQQPYVQQNNVQQPYIQQSYTTYPAMPGNGWYPGYTQQPQFPNVPNTRESGPSKRPLSCYLPATVHDVDPREKRLVFHFVDNVLGAIFPVLDVHQKGLSRFREILKSLEHNKSYYHCSLSVSAIHLKGMPGINKEDMENDVVHHRFQAVSHLCQSLNVDHGHDAMLDATLAMIFFHASVGGPLDHQPDIPWNEHFGAVTNLANKLNLIEARPNKKLPFRMSLTTWIDILGATMLGRSPQFAHAYRTKHLNGISSGLKELMGCEDRVMYLISEIGCLDSLKSEGRLDTQGINHHLSALTTQLDHLEPTDRTLDDPYSAAGEINAGILTKNITAAFRVAARVYLYSLAPGFDRKQESIVSLVEHFSSVLRYIPTGPYGFDRALVWPLLIVGVYSTERSTFRGILAQRSTALGDAADTGSYGRMYRLLKEVWRVTDEPRTFATSTDGMIFPSERLNEGSSQMSAPINRTIGQPLKKRTGHWRAVMKRLGWRFLLV</sequence>
<dbReference type="CDD" id="cd00067">
    <property type="entry name" value="GAL4"/>
    <property type="match status" value="1"/>
</dbReference>
<keyword evidence="4" id="KW-0804">Transcription</keyword>
<dbReference type="GO" id="GO:0008270">
    <property type="term" value="F:zinc ion binding"/>
    <property type="evidence" value="ECO:0007669"/>
    <property type="project" value="InterPro"/>
</dbReference>
<proteinExistence type="predicted"/>